<accession>A0A1P8B841</accession>
<evidence type="ECO:0000313" key="3">
    <source>
        <dbReference type="TAIR" id="ATMG00830"/>
    </source>
</evidence>
<gene>
    <name evidence="3" type="primary">CCB382</name>
    <name evidence="1" type="ordered locus">At4g09355</name>
</gene>
<reference evidence="1 2" key="1">
    <citation type="journal article" date="1999" name="Nature">
        <title>Sequence and analysis of chromosome 4 of the plant Arabidopsis thaliana.</title>
        <authorList>
            <consortium name="EU"/>
            <consortium name="CSHL and WU Arabidopsis Sequencing Project"/>
            <person name="Mayer K."/>
            <person name="Schuller C."/>
            <person name="Wambutt R."/>
            <person name="Murphy G."/>
            <person name="Volckaert G."/>
            <person name="Pohl T."/>
            <person name="Dusterhoft A."/>
            <person name="Stiekema W."/>
            <person name="Entian K.D."/>
            <person name="Terryn N."/>
            <person name="Harris B."/>
            <person name="Ansorge W."/>
            <person name="Brandt P."/>
            <person name="Grivell L."/>
            <person name="Rieger M."/>
            <person name="Weichselgartner M."/>
            <person name="de Simone V."/>
            <person name="Obermaier B."/>
            <person name="Mache R."/>
            <person name="Muller M."/>
            <person name="Kreis M."/>
            <person name="Delseny M."/>
            <person name="Puigdomenech P."/>
            <person name="Watson M."/>
            <person name="Schmidtheini T."/>
            <person name="Reichert B."/>
            <person name="Portatelle D."/>
            <person name="Perez-Alonso M."/>
            <person name="Boutry M."/>
            <person name="Bancroft I."/>
            <person name="Vos P."/>
            <person name="Hoheisel J."/>
            <person name="Zimmermann W."/>
            <person name="Wedler H."/>
            <person name="Ridley P."/>
            <person name="Langham S.A."/>
            <person name="McCullagh B."/>
            <person name="Bilham L."/>
            <person name="Robben J."/>
            <person name="Van der Schueren J."/>
            <person name="Grymonprez B."/>
            <person name="Chuang Y.J."/>
            <person name="Vandenbussche F."/>
            <person name="Braeken M."/>
            <person name="Weltjens I."/>
            <person name="Voet M."/>
            <person name="Bastiaens I."/>
            <person name="Aert R."/>
            <person name="Defoor E."/>
            <person name="Weitzenegger T."/>
            <person name="Bothe G."/>
            <person name="Ramsperger U."/>
            <person name="Hilbert H."/>
            <person name="Braun M."/>
            <person name="Holzer E."/>
            <person name="Brandt A."/>
            <person name="Peters S."/>
            <person name="van Staveren M."/>
            <person name="Dirske W."/>
            <person name="Mooijman P."/>
            <person name="Klein Lankhorst R."/>
            <person name="Rose M."/>
            <person name="Hauf J."/>
            <person name="Kotter P."/>
            <person name="Berneiser S."/>
            <person name="Hempel S."/>
            <person name="Feldpausch M."/>
            <person name="Lamberth S."/>
            <person name="Van den Daele H."/>
            <person name="De Keyser A."/>
            <person name="Buysshaert C."/>
            <person name="Gielen J."/>
            <person name="Villarroel R."/>
            <person name="De Clercq R."/>
            <person name="Van Montagu M."/>
            <person name="Rogers J."/>
            <person name="Cronin A."/>
            <person name="Quail M."/>
            <person name="Bray-Allen S."/>
            <person name="Clark L."/>
            <person name="Doggett J."/>
            <person name="Hall S."/>
            <person name="Kay M."/>
            <person name="Lennard N."/>
            <person name="McLay K."/>
            <person name="Mayes R."/>
            <person name="Pettett A."/>
            <person name="Rajandream M.A."/>
            <person name="Lyne M."/>
            <person name="Benes V."/>
            <person name="Rechmann S."/>
            <person name="Borkova D."/>
            <person name="Blocker H."/>
            <person name="Scharfe M."/>
            <person name="Grimm M."/>
            <person name="Lohnert T.H."/>
            <person name="Dose S."/>
            <person name="de Haan M."/>
            <person name="Maarse A."/>
            <person name="Schafer M."/>
            <person name="Muller-Auer S."/>
            <person name="Gabel C."/>
            <person name="Fuchs M."/>
            <person name="Fartmann B."/>
            <person name="Granderath K."/>
            <person name="Dauner D."/>
            <person name="Herzl A."/>
            <person name="Neumann S."/>
            <person name="Argiriou A."/>
            <person name="Vitale D."/>
            <person name="Liguori R."/>
            <person name="Piravandi E."/>
            <person name="Massenet O."/>
            <person name="Quigley F."/>
            <person name="Clabauld G."/>
            <person name="Mundlein A."/>
            <person name="Felber R."/>
            <person name="Schnabl S."/>
            <person name="Hiller R."/>
            <person name="Schmidt W."/>
            <person name="Lecharny A."/>
            <person name="Aubourg S."/>
            <person name="Chefdor F."/>
            <person name="Cooke R."/>
            <person name="Berger C."/>
            <person name="Montfort A."/>
            <person name="Casacuberta E."/>
            <person name="Gibbons T."/>
            <person name="Weber N."/>
            <person name="Vandenbol M."/>
            <person name="Bargues M."/>
            <person name="Terol J."/>
            <person name="Torres A."/>
            <person name="Perez-Perez A."/>
            <person name="Purnelle B."/>
            <person name="Bent E."/>
            <person name="Johnson S."/>
            <person name="Tacon D."/>
            <person name="Jesse T."/>
            <person name="Heijnen L."/>
            <person name="Schwarz S."/>
            <person name="Scholler P."/>
            <person name="Heber S."/>
            <person name="Francs P."/>
            <person name="Bielke C."/>
            <person name="Frishman D."/>
            <person name="Haase D."/>
            <person name="Lemcke K."/>
            <person name="Mewes H.W."/>
            <person name="Stocker S."/>
            <person name="Zaccaria P."/>
            <person name="Bevan M."/>
            <person name="Wilson R.K."/>
            <person name="de la Bastide M."/>
            <person name="Habermann K."/>
            <person name="Parnell L."/>
            <person name="Dedhia N."/>
            <person name="Gnoj L."/>
            <person name="Schutz K."/>
            <person name="Huang E."/>
            <person name="Spiegel L."/>
            <person name="Sehkon M."/>
            <person name="Murray J."/>
            <person name="Sheet P."/>
            <person name="Cordes M."/>
            <person name="Abu-Threideh J."/>
            <person name="Stoneking T."/>
            <person name="Kalicki J."/>
            <person name="Graves T."/>
            <person name="Harmon G."/>
            <person name="Edwards J."/>
            <person name="Latreille P."/>
            <person name="Courtney L."/>
            <person name="Cloud J."/>
            <person name="Abbott A."/>
            <person name="Scott K."/>
            <person name="Johnson D."/>
            <person name="Minx P."/>
            <person name="Bentley D."/>
            <person name="Fulton B."/>
            <person name="Miller N."/>
            <person name="Greco T."/>
            <person name="Kemp K."/>
            <person name="Kramer J."/>
            <person name="Fulton L."/>
            <person name="Mardis E."/>
            <person name="Dante M."/>
            <person name="Pepin K."/>
            <person name="Hillier L."/>
            <person name="Nelson J."/>
            <person name="Spieth J."/>
            <person name="Ryan E."/>
            <person name="Andrews S."/>
            <person name="Geisel C."/>
            <person name="Layman D."/>
            <person name="Du H."/>
            <person name="Ali J."/>
            <person name="Berghoff A."/>
            <person name="Jones K."/>
            <person name="Drone K."/>
            <person name="Cotton M."/>
            <person name="Joshu C."/>
            <person name="Antonoiu B."/>
            <person name="Zidanic M."/>
            <person name="Strong C."/>
            <person name="Sun H."/>
            <person name="Lamar B."/>
            <person name="Yordan C."/>
            <person name="Ma P."/>
            <person name="Zhong J."/>
            <person name="Preston R."/>
            <person name="Vil D."/>
            <person name="Shekher M."/>
            <person name="Matero A."/>
            <person name="Shah R."/>
            <person name="Swaby I.K."/>
            <person name="O'Shaughnessy A."/>
            <person name="Rodriguez M."/>
            <person name="Hoffmann J."/>
            <person name="Till S."/>
            <person name="Granat S."/>
            <person name="Shohdy N."/>
            <person name="Hasegawa A."/>
            <person name="Hameed A."/>
            <person name="Lodhi M."/>
            <person name="Johnson A."/>
            <person name="Chen E."/>
            <person name="Marra M."/>
            <person name="Martienssen R."/>
            <person name="McCombie W.R."/>
        </authorList>
    </citation>
    <scope>NUCLEOTIDE SEQUENCE [LARGE SCALE GENOMIC DNA]</scope>
    <source>
        <strain evidence="2">cv. Columbia</strain>
    </source>
</reference>
<organism evidence="1 2">
    <name type="scientific">Arabidopsis thaliana</name>
    <name type="common">Mouse-ear cress</name>
    <dbReference type="NCBI Taxonomy" id="3702"/>
    <lineage>
        <taxon>Eukaryota</taxon>
        <taxon>Viridiplantae</taxon>
        <taxon>Streptophyta</taxon>
        <taxon>Embryophyta</taxon>
        <taxon>Tracheophyta</taxon>
        <taxon>Spermatophyta</taxon>
        <taxon>Magnoliopsida</taxon>
        <taxon>eudicotyledons</taxon>
        <taxon>Gunneridae</taxon>
        <taxon>Pentapetalae</taxon>
        <taxon>rosids</taxon>
        <taxon>malvids</taxon>
        <taxon>Brassicales</taxon>
        <taxon>Brassicaceae</taxon>
        <taxon>Camelineae</taxon>
        <taxon>Arabidopsis</taxon>
    </lineage>
</organism>
<proteinExistence type="predicted"/>
<dbReference type="TAIR" id="ATMG00830">
    <property type="gene designation" value="CCB382"/>
</dbReference>
<dbReference type="InParanoid" id="A0A1P8B841"/>
<feature type="non-terminal residue" evidence="1">
    <location>
        <position position="1"/>
    </location>
</feature>
<sequence>LLTEALSA</sequence>
<keyword evidence="2" id="KW-1185">Reference proteome</keyword>
<dbReference type="Proteomes" id="UP000006548">
    <property type="component" value="Chromosome 4"/>
</dbReference>
<reference evidence="2" key="2">
    <citation type="journal article" date="2017" name="Plant J.">
        <title>Araport11: a complete reannotation of the Arabidopsis thaliana reference genome.</title>
        <authorList>
            <person name="Cheng C.Y."/>
            <person name="Krishnakumar V."/>
            <person name="Chan A.P."/>
            <person name="Thibaud-Nissen F."/>
            <person name="Schobel S."/>
            <person name="Town C.D."/>
        </authorList>
    </citation>
    <scope>GENOME REANNOTATION</scope>
    <source>
        <strain evidence="2">cv. Columbia</strain>
    </source>
</reference>
<evidence type="ECO:0000313" key="1">
    <source>
        <dbReference type="EMBL" id="ANM67740.1"/>
    </source>
</evidence>
<name>A0A1P8B841_ARATH</name>
<protein>
    <submittedName>
        <fullName evidence="1">Uncharacterized protein</fullName>
    </submittedName>
</protein>
<dbReference type="EMBL" id="CP002687">
    <property type="protein sequence ID" value="ANM67740.1"/>
    <property type="molecule type" value="Genomic_DNA"/>
</dbReference>
<evidence type="ECO:0000313" key="2">
    <source>
        <dbReference type="Proteomes" id="UP000006548"/>
    </source>
</evidence>